<evidence type="ECO:0000256" key="2">
    <source>
        <dbReference type="ARBA" id="ARBA00022475"/>
    </source>
</evidence>
<feature type="transmembrane region" description="Helical" evidence="6">
    <location>
        <begin position="70"/>
        <end position="90"/>
    </location>
</feature>
<evidence type="ECO:0000313" key="7">
    <source>
        <dbReference type="EMBL" id="SKC41913.1"/>
    </source>
</evidence>
<feature type="transmembrane region" description="Helical" evidence="6">
    <location>
        <begin position="217"/>
        <end position="243"/>
    </location>
</feature>
<dbReference type="EMBL" id="FUZQ01000001">
    <property type="protein sequence ID" value="SKC41913.1"/>
    <property type="molecule type" value="Genomic_DNA"/>
</dbReference>
<dbReference type="STRING" id="526729.SAMN04324258_0861"/>
<sequence length="420" mass="41318">MRRALLTLTAITFLTWVGARVTAVALPLVALAETGEAWATGLVGGMSGLPLLTVGWWGRGLRERLVSGRALAVVMLVQAAGLAIVPVAALLGQVGAVSLCASGLVTGVAGALLGPAERALVADLADAGGPAAGGTSARWLAWQDLAHRVSMIFAPPLGAWLVVAWGAEPLLWCQTVVALAAAVAMLGVPRADGRATGRGEAGPAVRVLAVLRAHPQVAVAIATAGVGGLCWFGFSLGLAVLGVEHGMPGALVAAGMSGYGAASVAASLVAPLLVDRLPRLATAVGTWAVLGLAFVALPAVVPNLLAVALVSAVGGAATPWGIAALNALISERTSGAARRAAFTAETVLHSGGASLGLLLGGALIGWAGAGPVLVAAGAVQVVAAVVGLLAAWRLTARRPGARGRVAPRPAVVRAGGDAAG</sequence>
<accession>A0A1T5ISK4</accession>
<feature type="transmembrane region" description="Helical" evidence="6">
    <location>
        <begin position="280"/>
        <end position="301"/>
    </location>
</feature>
<keyword evidence="8" id="KW-1185">Reference proteome</keyword>
<proteinExistence type="predicted"/>
<evidence type="ECO:0000256" key="1">
    <source>
        <dbReference type="ARBA" id="ARBA00004651"/>
    </source>
</evidence>
<keyword evidence="3 6" id="KW-0812">Transmembrane</keyword>
<keyword evidence="4 6" id="KW-1133">Transmembrane helix</keyword>
<protein>
    <recommendedName>
        <fullName evidence="9">Major Facilitator Superfamily protein</fullName>
    </recommendedName>
</protein>
<dbReference type="SUPFAM" id="SSF103473">
    <property type="entry name" value="MFS general substrate transporter"/>
    <property type="match status" value="1"/>
</dbReference>
<gene>
    <name evidence="7" type="ORF">SAMN04324258_0861</name>
</gene>
<feature type="transmembrane region" description="Helical" evidence="6">
    <location>
        <begin position="145"/>
        <end position="163"/>
    </location>
</feature>
<dbReference type="RefSeq" id="WP_079571361.1">
    <property type="nucleotide sequence ID" value="NZ_FUZQ01000001.1"/>
</dbReference>
<dbReference type="InterPro" id="IPR011701">
    <property type="entry name" value="MFS"/>
</dbReference>
<evidence type="ECO:0000313" key="8">
    <source>
        <dbReference type="Proteomes" id="UP000189777"/>
    </source>
</evidence>
<dbReference type="Pfam" id="PF07690">
    <property type="entry name" value="MFS_1"/>
    <property type="match status" value="1"/>
</dbReference>
<dbReference type="PANTHER" id="PTHR23513">
    <property type="entry name" value="INTEGRAL MEMBRANE EFFLUX PROTEIN-RELATED"/>
    <property type="match status" value="1"/>
</dbReference>
<dbReference type="AlphaFoldDB" id="A0A1T5ISK4"/>
<dbReference type="Gene3D" id="1.20.1250.20">
    <property type="entry name" value="MFS general substrate transporter like domains"/>
    <property type="match status" value="1"/>
</dbReference>
<feature type="transmembrane region" description="Helical" evidence="6">
    <location>
        <begin position="341"/>
        <end position="366"/>
    </location>
</feature>
<evidence type="ECO:0000256" key="3">
    <source>
        <dbReference type="ARBA" id="ARBA00022692"/>
    </source>
</evidence>
<name>A0A1T5ISK4_9MICO</name>
<evidence type="ECO:0000256" key="6">
    <source>
        <dbReference type="SAM" id="Phobius"/>
    </source>
</evidence>
<dbReference type="InterPro" id="IPR036259">
    <property type="entry name" value="MFS_trans_sf"/>
</dbReference>
<feature type="transmembrane region" description="Helical" evidence="6">
    <location>
        <begin position="96"/>
        <end position="114"/>
    </location>
</feature>
<keyword evidence="5 6" id="KW-0472">Membrane</keyword>
<feature type="transmembrane region" description="Helical" evidence="6">
    <location>
        <begin position="249"/>
        <end position="273"/>
    </location>
</feature>
<dbReference type="PANTHER" id="PTHR23513:SF6">
    <property type="entry name" value="MAJOR FACILITATOR SUPERFAMILY ASSOCIATED DOMAIN-CONTAINING PROTEIN"/>
    <property type="match status" value="1"/>
</dbReference>
<feature type="transmembrane region" description="Helical" evidence="6">
    <location>
        <begin position="307"/>
        <end position="329"/>
    </location>
</feature>
<evidence type="ECO:0000256" key="5">
    <source>
        <dbReference type="ARBA" id="ARBA00023136"/>
    </source>
</evidence>
<feature type="transmembrane region" description="Helical" evidence="6">
    <location>
        <begin position="39"/>
        <end position="58"/>
    </location>
</feature>
<feature type="transmembrane region" description="Helical" evidence="6">
    <location>
        <begin position="372"/>
        <end position="392"/>
    </location>
</feature>
<dbReference type="GO" id="GO:0005886">
    <property type="term" value="C:plasma membrane"/>
    <property type="evidence" value="ECO:0007669"/>
    <property type="project" value="UniProtKB-SubCell"/>
</dbReference>
<dbReference type="OrthoDB" id="3819798at2"/>
<dbReference type="Proteomes" id="UP000189777">
    <property type="component" value="Unassembled WGS sequence"/>
</dbReference>
<evidence type="ECO:0008006" key="9">
    <source>
        <dbReference type="Google" id="ProtNLM"/>
    </source>
</evidence>
<reference evidence="7 8" key="1">
    <citation type="submission" date="2017-02" db="EMBL/GenBank/DDBJ databases">
        <authorList>
            <person name="Peterson S.W."/>
        </authorList>
    </citation>
    <scope>NUCLEOTIDE SEQUENCE [LARGE SCALE GENOMIC DNA]</scope>
    <source>
        <strain evidence="7 8">DSM 21481</strain>
    </source>
</reference>
<evidence type="ECO:0000256" key="4">
    <source>
        <dbReference type="ARBA" id="ARBA00022989"/>
    </source>
</evidence>
<keyword evidence="2" id="KW-1003">Cell membrane</keyword>
<comment type="subcellular location">
    <subcellularLocation>
        <location evidence="1">Cell membrane</location>
        <topology evidence="1">Multi-pass membrane protein</topology>
    </subcellularLocation>
</comment>
<dbReference type="GO" id="GO:0022857">
    <property type="term" value="F:transmembrane transporter activity"/>
    <property type="evidence" value="ECO:0007669"/>
    <property type="project" value="InterPro"/>
</dbReference>
<organism evidence="7 8">
    <name type="scientific">Krasilnikoviella flava</name>
    <dbReference type="NCBI Taxonomy" id="526729"/>
    <lineage>
        <taxon>Bacteria</taxon>
        <taxon>Bacillati</taxon>
        <taxon>Actinomycetota</taxon>
        <taxon>Actinomycetes</taxon>
        <taxon>Micrococcales</taxon>
        <taxon>Promicromonosporaceae</taxon>
        <taxon>Krasilnikoviella</taxon>
    </lineage>
</organism>
<feature type="transmembrane region" description="Helical" evidence="6">
    <location>
        <begin position="169"/>
        <end position="188"/>
    </location>
</feature>